<feature type="transmembrane region" description="Helical" evidence="1">
    <location>
        <begin position="132"/>
        <end position="154"/>
    </location>
</feature>
<evidence type="ECO:0000313" key="3">
    <source>
        <dbReference type="Proteomes" id="UP000014155"/>
    </source>
</evidence>
<protein>
    <recommendedName>
        <fullName evidence="4">HXXEE domain-containing protein</fullName>
    </recommendedName>
</protein>
<feature type="transmembrane region" description="Helical" evidence="1">
    <location>
        <begin position="107"/>
        <end position="126"/>
    </location>
</feature>
<feature type="transmembrane region" description="Helical" evidence="1">
    <location>
        <begin position="81"/>
        <end position="100"/>
    </location>
</feature>
<reference evidence="2 3" key="1">
    <citation type="journal article" date="2013" name="Genome Announc.">
        <title>Draft Genome Sequence of the Cellulolytic, Mesophilic, Anaerobic Bacterium Clostridium termitidis Strain CT1112 (DSM 5398).</title>
        <authorList>
            <person name="Lal S."/>
            <person name="Ramachandran U."/>
            <person name="Zhang X."/>
            <person name="Munir R."/>
            <person name="Sparling R."/>
            <person name="Levin D.B."/>
        </authorList>
    </citation>
    <scope>NUCLEOTIDE SEQUENCE [LARGE SCALE GENOMIC DNA]</scope>
    <source>
        <strain evidence="2 3">CT1112</strain>
    </source>
</reference>
<dbReference type="EMBL" id="AORV01000045">
    <property type="protein sequence ID" value="EMS70895.1"/>
    <property type="molecule type" value="Genomic_DNA"/>
</dbReference>
<feature type="transmembrane region" description="Helical" evidence="1">
    <location>
        <begin position="47"/>
        <end position="75"/>
    </location>
</feature>
<name>S0FH06_RUMCE</name>
<dbReference type="Pfam" id="PF13787">
    <property type="entry name" value="HXXEE"/>
    <property type="match status" value="1"/>
</dbReference>
<keyword evidence="3" id="KW-1185">Reference proteome</keyword>
<dbReference type="eggNOG" id="ENOG5032MBE">
    <property type="taxonomic scope" value="Bacteria"/>
</dbReference>
<dbReference type="Proteomes" id="UP000014155">
    <property type="component" value="Unassembled WGS sequence"/>
</dbReference>
<gene>
    <name evidence="2" type="ORF">CTER_3306</name>
</gene>
<dbReference type="RefSeq" id="WP_004627361.1">
    <property type="nucleotide sequence ID" value="NZ_AORV01000045.1"/>
</dbReference>
<proteinExistence type="predicted"/>
<keyword evidence="1" id="KW-1133">Transmembrane helix</keyword>
<keyword evidence="1" id="KW-0812">Transmembrane</keyword>
<organism evidence="2 3">
    <name type="scientific">Ruminiclostridium cellobioparum subsp. termitidis CT1112</name>
    <dbReference type="NCBI Taxonomy" id="1195236"/>
    <lineage>
        <taxon>Bacteria</taxon>
        <taxon>Bacillati</taxon>
        <taxon>Bacillota</taxon>
        <taxon>Clostridia</taxon>
        <taxon>Eubacteriales</taxon>
        <taxon>Oscillospiraceae</taxon>
        <taxon>Ruminiclostridium</taxon>
    </lineage>
</organism>
<keyword evidence="1" id="KW-0472">Membrane</keyword>
<dbReference type="AlphaFoldDB" id="S0FH06"/>
<evidence type="ECO:0008006" key="4">
    <source>
        <dbReference type="Google" id="ProtNLM"/>
    </source>
</evidence>
<evidence type="ECO:0000256" key="1">
    <source>
        <dbReference type="SAM" id="Phobius"/>
    </source>
</evidence>
<dbReference type="STRING" id="1195236.CTER_3306"/>
<dbReference type="PATRIC" id="fig|1195236.3.peg.3530"/>
<dbReference type="InterPro" id="IPR025671">
    <property type="entry name" value="HXXEE"/>
</dbReference>
<evidence type="ECO:0000313" key="2">
    <source>
        <dbReference type="EMBL" id="EMS70895.1"/>
    </source>
</evidence>
<accession>S0FH06</accession>
<comment type="caution">
    <text evidence="2">The sequence shown here is derived from an EMBL/GenBank/DDBJ whole genome shotgun (WGS) entry which is preliminary data.</text>
</comment>
<sequence>MKNLSMEVISLALPIIFMLHDFEEIIMVDVWQKKYRKLLGISTSKPFAHWVSTDSGAVAVLIEFLILLAVSLISIFFQKYLVWYGVFFVFIIHFIIHYILSFRFHHYTPGVTTAAVFMPLCLFILYDCTRQLPYGIGTLAITCFISLIIFILFFKWLTKMIQTFGKWLSLYASKEK</sequence>